<dbReference type="InterPro" id="IPR002701">
    <property type="entry name" value="CM_II_prokaryot"/>
</dbReference>
<keyword evidence="11" id="KW-0057">Aromatic amino acid biosynthesis</keyword>
<dbReference type="Pfam" id="PF01817">
    <property type="entry name" value="CM_2"/>
    <property type="match status" value="1"/>
</dbReference>
<dbReference type="KEGG" id="fll:EI427_10175"/>
<gene>
    <name evidence="23" type="primary">pheA</name>
    <name evidence="23" type="ORF">EI427_10175</name>
</gene>
<dbReference type="Gene3D" id="3.40.190.10">
    <property type="entry name" value="Periplasmic binding protein-like II"/>
    <property type="match status" value="2"/>
</dbReference>
<name>A0A3S9P2Z6_9BACT</name>
<dbReference type="InterPro" id="IPR001086">
    <property type="entry name" value="Preph_deHydtase"/>
</dbReference>
<dbReference type="PROSITE" id="PS51168">
    <property type="entry name" value="CHORISMATE_MUT_2"/>
    <property type="match status" value="1"/>
</dbReference>
<dbReference type="GO" id="GO:0009094">
    <property type="term" value="P:L-phenylalanine biosynthetic process"/>
    <property type="evidence" value="ECO:0007669"/>
    <property type="project" value="UniProtKB-UniPathway"/>
</dbReference>
<evidence type="ECO:0000256" key="5">
    <source>
        <dbReference type="ARBA" id="ARBA00004817"/>
    </source>
</evidence>
<dbReference type="PROSITE" id="PS51671">
    <property type="entry name" value="ACT"/>
    <property type="match status" value="1"/>
</dbReference>
<dbReference type="NCBIfam" id="TIGR01807">
    <property type="entry name" value="CM_P2"/>
    <property type="match status" value="1"/>
</dbReference>
<evidence type="ECO:0000256" key="14">
    <source>
        <dbReference type="ARBA" id="ARBA00023239"/>
    </source>
</evidence>
<dbReference type="SUPFAM" id="SSF53850">
    <property type="entry name" value="Periplasmic binding protein-like II"/>
    <property type="match status" value="1"/>
</dbReference>
<dbReference type="Gene3D" id="3.30.70.260">
    <property type="match status" value="1"/>
</dbReference>
<dbReference type="InterPro" id="IPR036263">
    <property type="entry name" value="Chorismate_II_sf"/>
</dbReference>
<evidence type="ECO:0000256" key="15">
    <source>
        <dbReference type="ARBA" id="ARBA00023268"/>
    </source>
</evidence>
<dbReference type="PANTHER" id="PTHR21022">
    <property type="entry name" value="PREPHENATE DEHYDRATASE P PROTEIN"/>
    <property type="match status" value="1"/>
</dbReference>
<dbReference type="GO" id="GO:0004664">
    <property type="term" value="F:prephenate dehydratase activity"/>
    <property type="evidence" value="ECO:0007669"/>
    <property type="project" value="UniProtKB-EC"/>
</dbReference>
<dbReference type="UniPathway" id="UPA00121">
    <property type="reaction ID" value="UER00345"/>
</dbReference>
<dbReference type="OrthoDB" id="9802281at2"/>
<comment type="pathway">
    <text evidence="4">Amino-acid biosynthesis; L-phenylalanine biosynthesis; phenylpyruvate from prephenate: step 1/1.</text>
</comment>
<evidence type="ECO:0000259" key="21">
    <source>
        <dbReference type="PROSITE" id="PS51171"/>
    </source>
</evidence>
<dbReference type="RefSeq" id="WP_126614241.1">
    <property type="nucleotide sequence ID" value="NZ_CP034562.1"/>
</dbReference>
<dbReference type="InterPro" id="IPR018528">
    <property type="entry name" value="Preph_deHydtase_CS"/>
</dbReference>
<evidence type="ECO:0000256" key="13">
    <source>
        <dbReference type="ARBA" id="ARBA00023235"/>
    </source>
</evidence>
<evidence type="ECO:0000313" key="24">
    <source>
        <dbReference type="Proteomes" id="UP000267268"/>
    </source>
</evidence>
<keyword evidence="24" id="KW-1185">Reference proteome</keyword>
<dbReference type="PANTHER" id="PTHR21022:SF19">
    <property type="entry name" value="PREPHENATE DEHYDRATASE-RELATED"/>
    <property type="match status" value="1"/>
</dbReference>
<dbReference type="GO" id="GO:0005737">
    <property type="term" value="C:cytoplasm"/>
    <property type="evidence" value="ECO:0007669"/>
    <property type="project" value="UniProtKB-SubCell"/>
</dbReference>
<evidence type="ECO:0000256" key="6">
    <source>
        <dbReference type="ARBA" id="ARBA00012404"/>
    </source>
</evidence>
<feature type="domain" description="Prephenate dehydratase" evidence="21">
    <location>
        <begin position="90"/>
        <end position="266"/>
    </location>
</feature>
<dbReference type="EC" id="5.4.99.5" evidence="6"/>
<proteinExistence type="predicted"/>
<dbReference type="EMBL" id="CP034562">
    <property type="protein sequence ID" value="AZQ62589.1"/>
    <property type="molecule type" value="Genomic_DNA"/>
</dbReference>
<comment type="pathway">
    <text evidence="5">Metabolic intermediate biosynthesis; prephenate biosynthesis; prephenate from chorismate: step 1/1.</text>
</comment>
<dbReference type="Pfam" id="PF00800">
    <property type="entry name" value="PDT"/>
    <property type="match status" value="1"/>
</dbReference>
<comment type="function">
    <text evidence="2">Catalyzes the Claisen rearrangement of chorismate to prephenate and the decarboxylation/dehydration of prephenate to phenylpyruvate.</text>
</comment>
<evidence type="ECO:0000256" key="11">
    <source>
        <dbReference type="ARBA" id="ARBA00023141"/>
    </source>
</evidence>
<evidence type="ECO:0000256" key="19">
    <source>
        <dbReference type="PIRSR" id="PIRSR001500-2"/>
    </source>
</evidence>
<evidence type="ECO:0000256" key="2">
    <source>
        <dbReference type="ARBA" id="ARBA00002364"/>
    </source>
</evidence>
<dbReference type="UniPathway" id="UPA00120">
    <property type="reaction ID" value="UER00203"/>
</dbReference>
<accession>A0A3S9P2Z6</accession>
<protein>
    <recommendedName>
        <fullName evidence="8">Bifunctional chorismate mutase/prephenate dehydratase</fullName>
        <ecNumber evidence="7">4.2.1.51</ecNumber>
        <ecNumber evidence="6">5.4.99.5</ecNumber>
    </recommendedName>
    <alternativeName>
        <fullName evidence="17">Chorismate mutase-prephenate dehydratase</fullName>
    </alternativeName>
    <alternativeName>
        <fullName evidence="16">p-protein</fullName>
    </alternativeName>
</protein>
<dbReference type="NCBIfam" id="NF008865">
    <property type="entry name" value="PRK11898.1"/>
    <property type="match status" value="1"/>
</dbReference>
<dbReference type="InterPro" id="IPR045865">
    <property type="entry name" value="ACT-like_dom_sf"/>
</dbReference>
<evidence type="ECO:0000256" key="12">
    <source>
        <dbReference type="ARBA" id="ARBA00023222"/>
    </source>
</evidence>
<keyword evidence="9" id="KW-0963">Cytoplasm</keyword>
<dbReference type="AlphaFoldDB" id="A0A3S9P2Z6"/>
<sequence>MDLLSLRNQIDAIDNQVLRLLNERMNIVKQVGELKKHEKSVIYRPEREKAIIDRLTSISNDDNGTLNHSAVEAIFLEIFAVSRNIELPEKVAFLGPEGSYTHQAAENRFGAMSEYIPLKTIKSVFDNVETGRVRFGVVPIENNQEGTVAETIDQLCYRNVKIVAELPLSVNFTFASNMDDPSKITKIYSKDIAFRQCRNFIEDYFGDDIKLIQVASTSKAAKLALEEEGAAAICSQIAAKLYKLPILYNNIEDSQDNTTRFLILAKDVVNQKSGNDKTSVLAKIGDNPGDLANFLEEFRQRDINLTKIESRPAKVKDNFKYWFLVDFDGHFEESKVQEVIRVYPDTITFLGSYVKMV</sequence>
<reference evidence="23 24" key="1">
    <citation type="submission" date="2018-12" db="EMBL/GenBank/DDBJ databases">
        <title>Flammeovirga pectinis sp. nov., isolated from the gut of the Korean scallop, Patinopecten yessoensis.</title>
        <authorList>
            <person name="Bae J.-W."/>
            <person name="Jeong Y.-S."/>
            <person name="Kang W."/>
        </authorList>
    </citation>
    <scope>NUCLEOTIDE SEQUENCE [LARGE SCALE GENOMIC DNA]</scope>
    <source>
        <strain evidence="23 24">L12M1</strain>
    </source>
</reference>
<feature type="site" description="Essential for prephenate dehydratase activity" evidence="19">
    <location>
        <position position="259"/>
    </location>
</feature>
<keyword evidence="10" id="KW-0028">Amino-acid biosynthesis</keyword>
<keyword evidence="12" id="KW-0584">Phenylalanine biosynthesis</keyword>
<dbReference type="InterPro" id="IPR002912">
    <property type="entry name" value="ACT_dom"/>
</dbReference>
<dbReference type="PROSITE" id="PS51171">
    <property type="entry name" value="PREPHENATE_DEHYDR_3"/>
    <property type="match status" value="1"/>
</dbReference>
<evidence type="ECO:0000313" key="23">
    <source>
        <dbReference type="EMBL" id="AZQ62589.1"/>
    </source>
</evidence>
<dbReference type="GO" id="GO:0046417">
    <property type="term" value="P:chorismate metabolic process"/>
    <property type="evidence" value="ECO:0007669"/>
    <property type="project" value="InterPro"/>
</dbReference>
<evidence type="ECO:0000256" key="9">
    <source>
        <dbReference type="ARBA" id="ARBA00022490"/>
    </source>
</evidence>
<keyword evidence="15" id="KW-0511">Multifunctional enzyme</keyword>
<dbReference type="InterPro" id="IPR010957">
    <property type="entry name" value="G/b/e-P-prot_chorismate_mutase"/>
</dbReference>
<dbReference type="EC" id="4.2.1.51" evidence="7"/>
<evidence type="ECO:0000256" key="8">
    <source>
        <dbReference type="ARBA" id="ARBA00014401"/>
    </source>
</evidence>
<dbReference type="SMART" id="SM00830">
    <property type="entry name" value="CM_2"/>
    <property type="match status" value="1"/>
</dbReference>
<evidence type="ECO:0000256" key="4">
    <source>
        <dbReference type="ARBA" id="ARBA00004741"/>
    </source>
</evidence>
<comment type="catalytic activity">
    <reaction evidence="1">
        <text>chorismate = prephenate</text>
        <dbReference type="Rhea" id="RHEA:13897"/>
        <dbReference type="ChEBI" id="CHEBI:29748"/>
        <dbReference type="ChEBI" id="CHEBI:29934"/>
        <dbReference type="EC" id="5.4.99.5"/>
    </reaction>
</comment>
<evidence type="ECO:0000256" key="7">
    <source>
        <dbReference type="ARBA" id="ARBA00013147"/>
    </source>
</evidence>
<dbReference type="PROSITE" id="PS00858">
    <property type="entry name" value="PREPHENATE_DEHYDR_2"/>
    <property type="match status" value="1"/>
</dbReference>
<dbReference type="InterPro" id="IPR008242">
    <property type="entry name" value="Chor_mutase/pphenate_deHydtase"/>
</dbReference>
<evidence type="ECO:0000259" key="20">
    <source>
        <dbReference type="PROSITE" id="PS51168"/>
    </source>
</evidence>
<dbReference type="Proteomes" id="UP000267268">
    <property type="component" value="Chromosome 1"/>
</dbReference>
<evidence type="ECO:0000256" key="16">
    <source>
        <dbReference type="ARBA" id="ARBA00031175"/>
    </source>
</evidence>
<dbReference type="SUPFAM" id="SSF48600">
    <property type="entry name" value="Chorismate mutase II"/>
    <property type="match status" value="1"/>
</dbReference>
<evidence type="ECO:0000259" key="22">
    <source>
        <dbReference type="PROSITE" id="PS51671"/>
    </source>
</evidence>
<dbReference type="SUPFAM" id="SSF55021">
    <property type="entry name" value="ACT-like"/>
    <property type="match status" value="1"/>
</dbReference>
<evidence type="ECO:0000256" key="18">
    <source>
        <dbReference type="ARBA" id="ARBA00047848"/>
    </source>
</evidence>
<dbReference type="CDD" id="cd04905">
    <property type="entry name" value="ACT_CM-PDT"/>
    <property type="match status" value="1"/>
</dbReference>
<dbReference type="CDD" id="cd13630">
    <property type="entry name" value="PBP2_PDT_1"/>
    <property type="match status" value="1"/>
</dbReference>
<feature type="domain" description="Chorismate mutase" evidence="20">
    <location>
        <begin position="1"/>
        <end position="90"/>
    </location>
</feature>
<comment type="catalytic activity">
    <reaction evidence="18">
        <text>prephenate + H(+) = 3-phenylpyruvate + CO2 + H2O</text>
        <dbReference type="Rhea" id="RHEA:21648"/>
        <dbReference type="ChEBI" id="CHEBI:15377"/>
        <dbReference type="ChEBI" id="CHEBI:15378"/>
        <dbReference type="ChEBI" id="CHEBI:16526"/>
        <dbReference type="ChEBI" id="CHEBI:18005"/>
        <dbReference type="ChEBI" id="CHEBI:29934"/>
        <dbReference type="EC" id="4.2.1.51"/>
    </reaction>
</comment>
<evidence type="ECO:0000256" key="17">
    <source>
        <dbReference type="ARBA" id="ARBA00031520"/>
    </source>
</evidence>
<keyword evidence="14 23" id="KW-0456">Lyase</keyword>
<keyword evidence="13" id="KW-0413">Isomerase</keyword>
<evidence type="ECO:0000256" key="1">
    <source>
        <dbReference type="ARBA" id="ARBA00000824"/>
    </source>
</evidence>
<dbReference type="PIRSF" id="PIRSF001500">
    <property type="entry name" value="Chor_mut_pdt_Ppr"/>
    <property type="match status" value="1"/>
</dbReference>
<evidence type="ECO:0000256" key="3">
    <source>
        <dbReference type="ARBA" id="ARBA00004496"/>
    </source>
</evidence>
<evidence type="ECO:0000256" key="10">
    <source>
        <dbReference type="ARBA" id="ARBA00022605"/>
    </source>
</evidence>
<dbReference type="GO" id="GO:0004106">
    <property type="term" value="F:chorismate mutase activity"/>
    <property type="evidence" value="ECO:0007669"/>
    <property type="project" value="UniProtKB-EC"/>
</dbReference>
<feature type="domain" description="ACT" evidence="22">
    <location>
        <begin position="279"/>
        <end position="357"/>
    </location>
</feature>
<dbReference type="InterPro" id="IPR036979">
    <property type="entry name" value="CM_dom_sf"/>
</dbReference>
<comment type="subcellular location">
    <subcellularLocation>
        <location evidence="3">Cytoplasm</location>
    </subcellularLocation>
</comment>
<dbReference type="PROSITE" id="PS00857">
    <property type="entry name" value="PREPHENATE_DEHYDR_1"/>
    <property type="match status" value="1"/>
</dbReference>
<organism evidence="23 24">
    <name type="scientific">Flammeovirga pectinis</name>
    <dbReference type="NCBI Taxonomy" id="2494373"/>
    <lineage>
        <taxon>Bacteria</taxon>
        <taxon>Pseudomonadati</taxon>
        <taxon>Bacteroidota</taxon>
        <taxon>Cytophagia</taxon>
        <taxon>Cytophagales</taxon>
        <taxon>Flammeovirgaceae</taxon>
        <taxon>Flammeovirga</taxon>
    </lineage>
</organism>
<dbReference type="Gene3D" id="1.20.59.10">
    <property type="entry name" value="Chorismate mutase"/>
    <property type="match status" value="1"/>
</dbReference>